<dbReference type="AlphaFoldDB" id="A0A9X2IBX8"/>
<comment type="caution">
    <text evidence="1">The sequence shown here is derived from an EMBL/GenBank/DDBJ whole genome shotgun (WGS) entry which is preliminary data.</text>
</comment>
<reference evidence="1" key="1">
    <citation type="submission" date="2021-11" db="EMBL/GenBank/DDBJ databases">
        <title>Legionella maioricencis sp. nov., a new species isolated from hot water samples in Mallorca.</title>
        <authorList>
            <person name="Crespi S."/>
            <person name="Drasar V."/>
            <person name="Salva-Serra F."/>
            <person name="Jaen-Luchoro D."/>
            <person name="Pineiro-Iglesias B."/>
            <person name="Aliaga F."/>
            <person name="Fernandez-Juarez V."/>
            <person name="Coll G."/>
            <person name="Moore E.R.B."/>
            <person name="Bennasar-Figueras A."/>
        </authorList>
    </citation>
    <scope>NUCLEOTIDE SEQUENCE</scope>
    <source>
        <strain evidence="1">HCPI-6</strain>
    </source>
</reference>
<protein>
    <submittedName>
        <fullName evidence="1">Uncharacterized protein</fullName>
    </submittedName>
</protein>
<proteinExistence type="predicted"/>
<accession>A0A9X2IBX8</accession>
<evidence type="ECO:0000313" key="2">
    <source>
        <dbReference type="Proteomes" id="UP001139721"/>
    </source>
</evidence>
<keyword evidence="2" id="KW-1185">Reference proteome</keyword>
<dbReference type="Proteomes" id="UP001139721">
    <property type="component" value="Unassembled WGS sequence"/>
</dbReference>
<sequence>MTFKEWCFTKYGIMEMSEGKILSQKFLPLTNNPFLIHFHSFLITSYGGIPVRKEGQLNGYILPEYACRHFARYLQMNYQLFLHNEEYKVQAPFNFKISPSKKQEFLQHFGNYFPFVEEFEQLKGEYRIKLPPYILDVLYRNYYRQNKVIINVTNLKSKLNTLKLIRERIIENGLSHSLDKAHILSLDYSNSKAVGCTIHQASSAYAMSLHLFAELHKEGLSSQDYLALKHVTEILASYDQNGNLQQGLKSDSIFIHYLLHKLTPPRPIKADGSLSTIAELPDRLTIRKTINQNTYDLLHGRIYKSLRMRRFLPDVIMRSETNEIILQTGGMINHSAMARIIKVGMLKNGTRALPGMTPHYFNYFKVETDLGAGCHDPEWTYQTCTGTYITQLHPTTTEKNGQIRSSWVNRVTHPLAYQRSMENTLTELIKTERELCFYRQPQEGPNEEGMSPVNSAEADEWRRLHARKILLSGTSILHPITFQSVAFDGKEVTCVIQNQKGYMQEGGSCPIFSIKQLVTSVIGSELTSLHSQFLQTHNGAQHLQIIEGKINEINHCIRSTIVHDVNNYLHYMEVHQRVLQSPTFCSTPVSPLPLLIPENLIDNLSDFPDLYGLCIVSTGIFIHRCAAMMSYTVKNGVESTTLFNYFSKLYNSIPAEFKAHYKADYEKIKRMHERHIALDKIIEPGTHSHQEHNILWCALENKEEKLSPSVIKDLKIIRKFYNDKLTEADNNRCGNAYKSSLHQFYKKAVDIRLADLSPPEQVKLIMNTASDVFKNRHNTPRLITDVKWMTGALFGGLGLIIGIERKMNGHTFWSHEPTVRNSEFTMLSQSHSKSNTLLS</sequence>
<organism evidence="1 2">
    <name type="scientific">Legionella maioricensis</name>
    <dbReference type="NCBI Taxonomy" id="2896528"/>
    <lineage>
        <taxon>Bacteria</taxon>
        <taxon>Pseudomonadati</taxon>
        <taxon>Pseudomonadota</taxon>
        <taxon>Gammaproteobacteria</taxon>
        <taxon>Legionellales</taxon>
        <taxon>Legionellaceae</taxon>
        <taxon>Legionella</taxon>
    </lineage>
</organism>
<evidence type="ECO:0000313" key="1">
    <source>
        <dbReference type="EMBL" id="MCL9684875.1"/>
    </source>
</evidence>
<name>A0A9X2IBX8_9GAMM</name>
<dbReference type="RefSeq" id="WP_250424420.1">
    <property type="nucleotide sequence ID" value="NZ_JAJKBJ010000015.1"/>
</dbReference>
<dbReference type="EMBL" id="JAJKBJ010000015">
    <property type="protein sequence ID" value="MCL9684875.1"/>
    <property type="molecule type" value="Genomic_DNA"/>
</dbReference>
<gene>
    <name evidence="1" type="ORF">LOX96_12285</name>
</gene>